<evidence type="ECO:0000313" key="1">
    <source>
        <dbReference type="EMBL" id="AQS68524.1"/>
    </source>
</evidence>
<name>A0A1S6J9S8_9ACTN</name>
<dbReference type="KEGG" id="spac:B1H29_17715"/>
<gene>
    <name evidence="1" type="ORF">B1H29_17715</name>
</gene>
<dbReference type="RefSeq" id="WP_055418791.1">
    <property type="nucleotide sequence ID" value="NZ_CP019724.1"/>
</dbReference>
<dbReference type="AlphaFoldDB" id="A0A1S6J9S8"/>
<dbReference type="OrthoDB" id="4322758at2"/>
<dbReference type="EMBL" id="CP019724">
    <property type="protein sequence ID" value="AQS68524.1"/>
    <property type="molecule type" value="Genomic_DNA"/>
</dbReference>
<dbReference type="Proteomes" id="UP000189443">
    <property type="component" value="Chromosome"/>
</dbReference>
<proteinExistence type="predicted"/>
<protein>
    <submittedName>
        <fullName evidence="1">Uncharacterized protein</fullName>
    </submittedName>
</protein>
<reference evidence="1 2" key="1">
    <citation type="submission" date="2017-02" db="EMBL/GenBank/DDBJ databases">
        <title>Streptomyces pactum ACT12 Genome sequencing and assembly.</title>
        <authorList>
            <person name="Xue Q."/>
            <person name="Yan X."/>
            <person name="Jia L."/>
            <person name="Yan H."/>
        </authorList>
    </citation>
    <scope>NUCLEOTIDE SEQUENCE [LARGE SCALE GENOMIC DNA]</scope>
    <source>
        <strain evidence="1 2">ACT12</strain>
    </source>
</reference>
<accession>A0A1S6J9S8</accession>
<keyword evidence="2" id="KW-1185">Reference proteome</keyword>
<dbReference type="InterPro" id="IPR045428">
    <property type="entry name" value="EACC1"/>
</dbReference>
<sequence length="145" mass="15496">MPETPARQAPESALTFTFSHSQAESLAESQAQVDSLSRDLAEWINDSDQLGGRASLRTEPPAPGEQGDVAVAVDIVNASAAVIAAATNAFFLWLQQRQPAHRRIEFEAVRPDGTRVSGAVDDEEQLAAVMARLSVFAVAPPGRDE</sequence>
<evidence type="ECO:0000313" key="2">
    <source>
        <dbReference type="Proteomes" id="UP000189443"/>
    </source>
</evidence>
<dbReference type="Pfam" id="PF19953">
    <property type="entry name" value="EACC1"/>
    <property type="match status" value="1"/>
</dbReference>
<organism evidence="1 2">
    <name type="scientific">Streptomyces pactum</name>
    <dbReference type="NCBI Taxonomy" id="68249"/>
    <lineage>
        <taxon>Bacteria</taxon>
        <taxon>Bacillati</taxon>
        <taxon>Actinomycetota</taxon>
        <taxon>Actinomycetes</taxon>
        <taxon>Kitasatosporales</taxon>
        <taxon>Streptomycetaceae</taxon>
        <taxon>Streptomyces</taxon>
    </lineage>
</organism>